<dbReference type="RefSeq" id="YP_010667942.1">
    <property type="nucleotide sequence ID" value="NC_070952.1"/>
</dbReference>
<dbReference type="Proteomes" id="UP000827517">
    <property type="component" value="Segment"/>
</dbReference>
<keyword evidence="2" id="KW-1185">Reference proteome</keyword>
<evidence type="ECO:0000313" key="1">
    <source>
        <dbReference type="EMBL" id="QZA70663.1"/>
    </source>
</evidence>
<reference evidence="1" key="1">
    <citation type="submission" date="2021-07" db="EMBL/GenBank/DDBJ databases">
        <authorList>
            <person name="Roth S.J."/>
            <person name="Krukonis G.P."/>
            <person name="Delesalle V.A."/>
        </authorList>
    </citation>
    <scope>NUCLEOTIDE SEQUENCE</scope>
</reference>
<dbReference type="GeneID" id="77944068"/>
<organism evidence="1 2">
    <name type="scientific">Erwinia phage AH04</name>
    <dbReference type="NCBI Taxonomy" id="2869569"/>
    <lineage>
        <taxon>Viruses</taxon>
        <taxon>Duplodnaviria</taxon>
        <taxon>Heunggongvirae</taxon>
        <taxon>Uroviricota</taxon>
        <taxon>Caudoviricetes</taxon>
        <taxon>Chimalliviridae</taxon>
        <taxon>Meadowvirus</taxon>
        <taxon>Meadowvirus AH04</taxon>
    </lineage>
</organism>
<protein>
    <submittedName>
        <fullName evidence="1">Uncharacterized protein</fullName>
    </submittedName>
</protein>
<dbReference type="EMBL" id="MZ501267">
    <property type="protein sequence ID" value="QZA70663.1"/>
    <property type="molecule type" value="Genomic_DNA"/>
</dbReference>
<proteinExistence type="predicted"/>
<dbReference type="KEGG" id="vg:77944068"/>
<sequence length="252" mass="27796">MTPRTKELITLTDIDVQSNRPEIAITMSGGLHALKGITVHQNIWETIGFLACELTTAPPVIRDISFKGPADLRKFFHFDIDSDLALKMAAQYHELGDCDLTRMNEDIINGFDEVNGNNTVSQSVGCSNLAVGISTGKIDLTDKEPEMDWADKLANIIFAGDAYDPEQQGVNFVHEDLDDNKEVDLNVVQAVGNVFVTGVIGDVNIRIYKSHVVQVFIGTDEGFGEYPTQIFSIDNKKSFITSVQRLISTQLS</sequence>
<name>A0AAE8BQ51_9CAUD</name>
<accession>A0AAE8BQ51</accession>
<evidence type="ECO:0000313" key="2">
    <source>
        <dbReference type="Proteomes" id="UP000827517"/>
    </source>
</evidence>
<gene>
    <name evidence="1" type="primary">188</name>
    <name evidence="1" type="ORF">AH04_188</name>
</gene>